<feature type="transmembrane region" description="Helical" evidence="2">
    <location>
        <begin position="38"/>
        <end position="54"/>
    </location>
</feature>
<evidence type="ECO:0000256" key="2">
    <source>
        <dbReference type="SAM" id="Phobius"/>
    </source>
</evidence>
<keyword evidence="2" id="KW-0472">Membrane</keyword>
<dbReference type="HOGENOM" id="CLU_1193205_0_0_11"/>
<evidence type="ECO:0000313" key="4">
    <source>
        <dbReference type="EMBL" id="AHI23483.1"/>
    </source>
</evidence>
<feature type="compositionally biased region" description="Low complexity" evidence="1">
    <location>
        <begin position="99"/>
        <end position="144"/>
    </location>
</feature>
<evidence type="ECO:0000259" key="3">
    <source>
        <dbReference type="SMART" id="SM00894"/>
    </source>
</evidence>
<accession>W5YAC5</accession>
<name>W5YAC5_9CORY</name>
<dbReference type="STRING" id="1224164.B843_10515"/>
<dbReference type="SMART" id="SM00894">
    <property type="entry name" value="Excalibur"/>
    <property type="match status" value="1"/>
</dbReference>
<evidence type="ECO:0000256" key="1">
    <source>
        <dbReference type="SAM" id="MobiDB-lite"/>
    </source>
</evidence>
<protein>
    <recommendedName>
        <fullName evidence="3">Excalibur calcium-binding domain-containing protein</fullName>
    </recommendedName>
</protein>
<dbReference type="PATRIC" id="fig|1224164.3.peg.2117"/>
<organism evidence="4 5">
    <name type="scientific">Corynebacterium vitaeruminis DSM 20294</name>
    <dbReference type="NCBI Taxonomy" id="1224164"/>
    <lineage>
        <taxon>Bacteria</taxon>
        <taxon>Bacillati</taxon>
        <taxon>Actinomycetota</taxon>
        <taxon>Actinomycetes</taxon>
        <taxon>Mycobacteriales</taxon>
        <taxon>Corynebacteriaceae</taxon>
        <taxon>Corynebacterium</taxon>
    </lineage>
</organism>
<feature type="region of interest" description="Disordered" evidence="1">
    <location>
        <begin position="91"/>
        <end position="144"/>
    </location>
</feature>
<reference evidence="4 5" key="1">
    <citation type="submission" date="2013-02" db="EMBL/GenBank/DDBJ databases">
        <title>The complete genome sequence of Corynebacterium vitaeruminis DSM 20294.</title>
        <authorList>
            <person name="Ruckert C."/>
            <person name="Albersmeier A."/>
            <person name="Kalinowski J."/>
        </authorList>
    </citation>
    <scope>NUCLEOTIDE SEQUENCE [LARGE SCALE GENOMIC DNA]</scope>
    <source>
        <strain evidence="5">ATCC 10234</strain>
    </source>
</reference>
<dbReference type="KEGG" id="cvt:B843_10515"/>
<evidence type="ECO:0000313" key="5">
    <source>
        <dbReference type="Proteomes" id="UP000019222"/>
    </source>
</evidence>
<keyword evidence="2" id="KW-1133">Transmembrane helix</keyword>
<sequence>MSVSSGQYKSPFFRQILAWIALVLGLLVMFAAGISLDSVLFGLALIVPAGWWFLHERAVRRNPTGPRLKRHWGMISAVAAALFVAGGAAAPDPEPTVEPASDTATVTSTSAAPTASKTASKTTSTASSTTTRATTSSAEPTPTIPATGEAVVADLPAADAHADVPAVTPAPVQQNFVAPVAPAAVPAQEAPAQSAYYANCAAARAAGAAPLYAGSPGYRAALDRDNDGVACE</sequence>
<keyword evidence="5" id="KW-1185">Reference proteome</keyword>
<keyword evidence="2" id="KW-0812">Transmembrane</keyword>
<feature type="transmembrane region" description="Helical" evidence="2">
    <location>
        <begin position="12"/>
        <end position="32"/>
    </location>
</feature>
<dbReference type="EMBL" id="CP004353">
    <property type="protein sequence ID" value="AHI23483.1"/>
    <property type="molecule type" value="Genomic_DNA"/>
</dbReference>
<proteinExistence type="predicted"/>
<dbReference type="Pfam" id="PF05901">
    <property type="entry name" value="Excalibur"/>
    <property type="match status" value="1"/>
</dbReference>
<feature type="domain" description="Excalibur calcium-binding" evidence="3">
    <location>
        <begin position="196"/>
        <end position="232"/>
    </location>
</feature>
<feature type="transmembrane region" description="Helical" evidence="2">
    <location>
        <begin position="74"/>
        <end position="91"/>
    </location>
</feature>
<dbReference type="InterPro" id="IPR008613">
    <property type="entry name" value="Excalibur_Ca-bd_domain"/>
</dbReference>
<dbReference type="Proteomes" id="UP000019222">
    <property type="component" value="Chromosome"/>
</dbReference>
<gene>
    <name evidence="4" type="ORF">B843_10515</name>
</gene>
<dbReference type="AlphaFoldDB" id="W5YAC5"/>
<dbReference type="eggNOG" id="COG3064">
    <property type="taxonomic scope" value="Bacteria"/>
</dbReference>